<dbReference type="InterPro" id="IPR029032">
    <property type="entry name" value="AhpD-like"/>
</dbReference>
<dbReference type="SUPFAM" id="SSF69118">
    <property type="entry name" value="AhpD-like"/>
    <property type="match status" value="1"/>
</dbReference>
<dbReference type="PANTHER" id="PTHR33570">
    <property type="entry name" value="4-CARBOXYMUCONOLACTONE DECARBOXYLASE FAMILY PROTEIN"/>
    <property type="match status" value="1"/>
</dbReference>
<dbReference type="InterPro" id="IPR052512">
    <property type="entry name" value="4CMD/NDH-1_regulator"/>
</dbReference>
<protein>
    <recommendedName>
        <fullName evidence="1">Carboxymuconolactone decarboxylase-like domain-containing protein</fullName>
    </recommendedName>
</protein>
<gene>
    <name evidence="2" type="ORF">NRB20_45860</name>
</gene>
<evidence type="ECO:0000259" key="1">
    <source>
        <dbReference type="Pfam" id="PF02627"/>
    </source>
</evidence>
<accession>A0A7K0D6U1</accession>
<comment type="caution">
    <text evidence="2">The sequence shown here is derived from an EMBL/GenBank/DDBJ whole genome shotgun (WGS) entry which is preliminary data.</text>
</comment>
<dbReference type="Gene3D" id="1.20.1290.10">
    <property type="entry name" value="AhpD-like"/>
    <property type="match status" value="1"/>
</dbReference>
<evidence type="ECO:0000313" key="3">
    <source>
        <dbReference type="Proteomes" id="UP000438448"/>
    </source>
</evidence>
<dbReference type="GO" id="GO:0051920">
    <property type="term" value="F:peroxiredoxin activity"/>
    <property type="evidence" value="ECO:0007669"/>
    <property type="project" value="InterPro"/>
</dbReference>
<keyword evidence="3" id="KW-1185">Reference proteome</keyword>
<dbReference type="InterPro" id="IPR003779">
    <property type="entry name" value="CMD-like"/>
</dbReference>
<proteinExistence type="predicted"/>
<feature type="domain" description="Carboxymuconolactone decarboxylase-like" evidence="1">
    <location>
        <begin position="62"/>
        <end position="134"/>
    </location>
</feature>
<evidence type="ECO:0000313" key="2">
    <source>
        <dbReference type="EMBL" id="MQY21475.1"/>
    </source>
</evidence>
<dbReference type="PANTHER" id="PTHR33570:SF2">
    <property type="entry name" value="CARBOXYMUCONOLACTONE DECARBOXYLASE-LIKE DOMAIN-CONTAINING PROTEIN"/>
    <property type="match status" value="1"/>
</dbReference>
<name>A0A7K0D6U1_9NOCA</name>
<organism evidence="2 3">
    <name type="scientific">Nocardia macrotermitis</name>
    <dbReference type="NCBI Taxonomy" id="2585198"/>
    <lineage>
        <taxon>Bacteria</taxon>
        <taxon>Bacillati</taxon>
        <taxon>Actinomycetota</taxon>
        <taxon>Actinomycetes</taxon>
        <taxon>Mycobacteriales</taxon>
        <taxon>Nocardiaceae</taxon>
        <taxon>Nocardia</taxon>
    </lineage>
</organism>
<dbReference type="Proteomes" id="UP000438448">
    <property type="component" value="Unassembled WGS sequence"/>
</dbReference>
<dbReference type="AlphaFoldDB" id="A0A7K0D6U1"/>
<dbReference type="Pfam" id="PF02627">
    <property type="entry name" value="CMD"/>
    <property type="match status" value="1"/>
</dbReference>
<reference evidence="2 3" key="1">
    <citation type="submission" date="2019-10" db="EMBL/GenBank/DDBJ databases">
        <title>Nocardia macrotermitis sp. nov. and Nocardia aurantia sp. nov., isolated from the gut of fungus growing-termite Macrotermes natalensis.</title>
        <authorList>
            <person name="Benndorf R."/>
            <person name="Schwitalla J."/>
            <person name="Martin K."/>
            <person name="De Beer W."/>
            <person name="Kaster A.-K."/>
            <person name="Vollmers J."/>
            <person name="Poulsen M."/>
            <person name="Beemelmanns C."/>
        </authorList>
    </citation>
    <scope>NUCLEOTIDE SEQUENCE [LARGE SCALE GENOMIC DNA]</scope>
    <source>
        <strain evidence="2 3">RB20</strain>
    </source>
</reference>
<dbReference type="EMBL" id="WEGK01000010">
    <property type="protein sequence ID" value="MQY21475.1"/>
    <property type="molecule type" value="Genomic_DNA"/>
</dbReference>
<sequence>MTENRSPAAAGSAAATDLYALGLETMGAIVGAAYPGSSVSADGLRDGLFADEITEIGLVGVWGALWGREGLSRRDRSLVTLGILIALGAEDEFGSHVRIGLGNGLTEDEIAEVVYHSGGYAGFPRAMAARKAARAALGQSASIAD</sequence>